<dbReference type="GO" id="GO:0046872">
    <property type="term" value="F:metal ion binding"/>
    <property type="evidence" value="ECO:0007669"/>
    <property type="project" value="UniProtKB-KW"/>
</dbReference>
<evidence type="ECO:0000256" key="2">
    <source>
        <dbReference type="ARBA" id="ARBA00022619"/>
    </source>
</evidence>
<dbReference type="GO" id="GO:0009231">
    <property type="term" value="P:riboflavin biosynthetic process"/>
    <property type="evidence" value="ECO:0007669"/>
    <property type="project" value="UniProtKB-UniPathway"/>
</dbReference>
<keyword evidence="3" id="KW-0479">Metal-binding</keyword>
<dbReference type="UniPathway" id="UPA00275"/>
<evidence type="ECO:0000256" key="1">
    <source>
        <dbReference type="ARBA" id="ARBA00005104"/>
    </source>
</evidence>
<feature type="domain" description="GTP cyclohydrolase II" evidence="4">
    <location>
        <begin position="1"/>
        <end position="26"/>
    </location>
</feature>
<gene>
    <name evidence="5" type="ORF">NITHO_400001</name>
</gene>
<dbReference type="Proteomes" id="UP000004221">
    <property type="component" value="Unassembled WGS sequence"/>
</dbReference>
<dbReference type="GO" id="GO:0008686">
    <property type="term" value="F:3,4-dihydroxy-2-butanone-4-phosphate synthase activity"/>
    <property type="evidence" value="ECO:0007669"/>
    <property type="project" value="TreeGrafter"/>
</dbReference>
<keyword evidence="2" id="KW-0686">Riboflavin biosynthesis</keyword>
<evidence type="ECO:0000259" key="4">
    <source>
        <dbReference type="Pfam" id="PF00925"/>
    </source>
</evidence>
<dbReference type="PANTHER" id="PTHR21327:SF18">
    <property type="entry name" value="3,4-DIHYDROXY-2-BUTANONE 4-PHOSPHATE SYNTHASE"/>
    <property type="match status" value="1"/>
</dbReference>
<evidence type="ECO:0000313" key="6">
    <source>
        <dbReference type="Proteomes" id="UP000004221"/>
    </source>
</evidence>
<keyword evidence="6" id="KW-1185">Reference proteome</keyword>
<dbReference type="AlphaFoldDB" id="I4EJF4"/>
<dbReference type="InterPro" id="IPR032677">
    <property type="entry name" value="GTP_cyclohydro_II"/>
</dbReference>
<accession>I4EJF4</accession>
<evidence type="ECO:0000256" key="3">
    <source>
        <dbReference type="ARBA" id="ARBA00022723"/>
    </source>
</evidence>
<name>I4EJF4_9BACT</name>
<organism evidence="5 6">
    <name type="scientific">Nitrolancea hollandica Lb</name>
    <dbReference type="NCBI Taxonomy" id="1129897"/>
    <lineage>
        <taxon>Bacteria</taxon>
        <taxon>Pseudomonadati</taxon>
        <taxon>Thermomicrobiota</taxon>
        <taxon>Thermomicrobia</taxon>
        <taxon>Sphaerobacterales</taxon>
        <taxon>Sphaerobacterineae</taxon>
        <taxon>Sphaerobacteraceae</taxon>
        <taxon>Nitrolancea</taxon>
    </lineage>
</organism>
<dbReference type="InterPro" id="IPR036144">
    <property type="entry name" value="RibA-like_sf"/>
</dbReference>
<dbReference type="PANTHER" id="PTHR21327">
    <property type="entry name" value="GTP CYCLOHYDROLASE II-RELATED"/>
    <property type="match status" value="1"/>
</dbReference>
<reference evidence="5 6" key="1">
    <citation type="journal article" date="2012" name="ISME J.">
        <title>Nitrification expanded: discovery, physiology and genomics of a nitrite-oxidizing bacterium from the phylum Chloroflexi.</title>
        <authorList>
            <person name="Sorokin D.Y."/>
            <person name="Lucker S."/>
            <person name="Vejmelkova D."/>
            <person name="Kostrikina N.A."/>
            <person name="Kleerebezem R."/>
            <person name="Rijpstra W.I."/>
            <person name="Damste J.S."/>
            <person name="Le Paslier D."/>
            <person name="Muyzer G."/>
            <person name="Wagner M."/>
            <person name="van Loosdrecht M.C."/>
            <person name="Daims H."/>
        </authorList>
    </citation>
    <scope>NUCLEOTIDE SEQUENCE [LARGE SCALE GENOMIC DNA]</scope>
    <source>
        <strain evidence="6">none</strain>
    </source>
</reference>
<dbReference type="SUPFAM" id="SSF142695">
    <property type="entry name" value="RibA-like"/>
    <property type="match status" value="1"/>
</dbReference>
<dbReference type="EMBL" id="CAGS01000335">
    <property type="protein sequence ID" value="CCF84816.1"/>
    <property type="molecule type" value="Genomic_DNA"/>
</dbReference>
<dbReference type="Gene3D" id="3.40.50.10990">
    <property type="entry name" value="GTP cyclohydrolase II"/>
    <property type="match status" value="1"/>
</dbReference>
<proteinExistence type="predicted"/>
<dbReference type="Pfam" id="PF00925">
    <property type="entry name" value="GTP_cyclohydro2"/>
    <property type="match status" value="1"/>
</dbReference>
<dbReference type="GO" id="GO:0005829">
    <property type="term" value="C:cytosol"/>
    <property type="evidence" value="ECO:0007669"/>
    <property type="project" value="TreeGrafter"/>
</dbReference>
<evidence type="ECO:0000313" key="5">
    <source>
        <dbReference type="EMBL" id="CCF84816.1"/>
    </source>
</evidence>
<comment type="caution">
    <text evidence="5">The sequence shown here is derived from an EMBL/GenBank/DDBJ whole genome shotgun (WGS) entry which is preliminary data.</text>
</comment>
<sequence>MRLMTNNPRKVAALTEQGIEVTERVPLLIAPQEGNRRYLEIKRRKLGHLLDVESPEAAVCSKTG</sequence>
<protein>
    <recommendedName>
        <fullName evidence="4">GTP cyclohydrolase II domain-containing protein</fullName>
    </recommendedName>
</protein>
<comment type="pathway">
    <text evidence="1">Cofactor biosynthesis; riboflavin biosynthesis.</text>
</comment>